<dbReference type="Proteomes" id="UP001597534">
    <property type="component" value="Unassembled WGS sequence"/>
</dbReference>
<evidence type="ECO:0000313" key="3">
    <source>
        <dbReference type="Proteomes" id="UP001597534"/>
    </source>
</evidence>
<name>A0ABW5YJJ1_9FLAO</name>
<comment type="caution">
    <text evidence="2">The sequence shown here is derived from an EMBL/GenBank/DDBJ whole genome shotgun (WGS) entry which is preliminary data.</text>
</comment>
<organism evidence="2 3">
    <name type="scientific">Flavobacterium chuncheonense</name>
    <dbReference type="NCBI Taxonomy" id="2026653"/>
    <lineage>
        <taxon>Bacteria</taxon>
        <taxon>Pseudomonadati</taxon>
        <taxon>Bacteroidota</taxon>
        <taxon>Flavobacteriia</taxon>
        <taxon>Flavobacteriales</taxon>
        <taxon>Flavobacteriaceae</taxon>
        <taxon>Flavobacterium</taxon>
    </lineage>
</organism>
<accession>A0ABW5YJJ1</accession>
<keyword evidence="3" id="KW-1185">Reference proteome</keyword>
<dbReference type="PROSITE" id="PS51257">
    <property type="entry name" value="PROKAR_LIPOPROTEIN"/>
    <property type="match status" value="1"/>
</dbReference>
<protein>
    <submittedName>
        <fullName evidence="2">Tyrosine-protein phosphatase</fullName>
    </submittedName>
</protein>
<dbReference type="InterPro" id="IPR029021">
    <property type="entry name" value="Prot-tyrosine_phosphatase-like"/>
</dbReference>
<gene>
    <name evidence="2" type="ORF">ACFS5J_04380</name>
</gene>
<dbReference type="Pfam" id="PF13350">
    <property type="entry name" value="Y_phosphatase3"/>
    <property type="match status" value="1"/>
</dbReference>
<dbReference type="RefSeq" id="WP_379810809.1">
    <property type="nucleotide sequence ID" value="NZ_JBHUPC010000012.1"/>
</dbReference>
<comment type="similarity">
    <text evidence="1">Belongs to the protein-tyrosine phosphatase family.</text>
</comment>
<evidence type="ECO:0000313" key="2">
    <source>
        <dbReference type="EMBL" id="MFD2891247.1"/>
    </source>
</evidence>
<dbReference type="Gene3D" id="3.90.190.10">
    <property type="entry name" value="Protein tyrosine phosphatase superfamily"/>
    <property type="match status" value="1"/>
</dbReference>
<sequence length="283" mass="31782">MKASIFSKYALVGLLATSFISCNNDDENTVEKYQVYEKHVQLEGEDNMRDMGGYIGKDGKRVVFRKLFRSGELSALTVNDIATMKSLGIKTIVDLRTETERNEHPDVTIEGFNRIELSLIEESSVASGQTDYMSAILSGEVDASEMLLSAYTIDAHRIQVWTTIFNHLEENNITLWHCTAGKDRAGMTAALILSSLGVDRDVIINDFMASNIYLSDYIEGTISYINNTYGNNSGELLRPLLGVEIEYIEAFLNKIDQDYGSMSAFLDLLDVDINKMQENYLEK</sequence>
<reference evidence="3" key="1">
    <citation type="journal article" date="2019" name="Int. J. Syst. Evol. Microbiol.">
        <title>The Global Catalogue of Microorganisms (GCM) 10K type strain sequencing project: providing services to taxonomists for standard genome sequencing and annotation.</title>
        <authorList>
            <consortium name="The Broad Institute Genomics Platform"/>
            <consortium name="The Broad Institute Genome Sequencing Center for Infectious Disease"/>
            <person name="Wu L."/>
            <person name="Ma J."/>
        </authorList>
    </citation>
    <scope>NUCLEOTIDE SEQUENCE [LARGE SCALE GENOMIC DNA]</scope>
    <source>
        <strain evidence="3">KCTC 22671</strain>
    </source>
</reference>
<evidence type="ECO:0000256" key="1">
    <source>
        <dbReference type="ARBA" id="ARBA00009580"/>
    </source>
</evidence>
<dbReference type="PANTHER" id="PTHR31126:SF1">
    <property type="entry name" value="TYROSINE SPECIFIC PROTEIN PHOSPHATASES DOMAIN-CONTAINING PROTEIN"/>
    <property type="match status" value="1"/>
</dbReference>
<proteinExistence type="inferred from homology"/>
<dbReference type="PANTHER" id="PTHR31126">
    <property type="entry name" value="TYROSINE-PROTEIN PHOSPHATASE"/>
    <property type="match status" value="1"/>
</dbReference>
<dbReference type="EMBL" id="JBHUPC010000012">
    <property type="protein sequence ID" value="MFD2891247.1"/>
    <property type="molecule type" value="Genomic_DNA"/>
</dbReference>
<dbReference type="SUPFAM" id="SSF52799">
    <property type="entry name" value="(Phosphotyrosine protein) phosphatases II"/>
    <property type="match status" value="1"/>
</dbReference>
<dbReference type="InterPro" id="IPR026893">
    <property type="entry name" value="Tyr/Ser_Pase_IphP-type"/>
</dbReference>